<dbReference type="PROSITE" id="PS51192">
    <property type="entry name" value="HELICASE_ATP_BIND_1"/>
    <property type="match status" value="1"/>
</dbReference>
<dbReference type="AlphaFoldDB" id="A0A9P5ZYR8"/>
<evidence type="ECO:0000313" key="11">
    <source>
        <dbReference type="Proteomes" id="UP000807025"/>
    </source>
</evidence>
<dbReference type="GO" id="GO:0005737">
    <property type="term" value="C:cytoplasm"/>
    <property type="evidence" value="ECO:0007669"/>
    <property type="project" value="TreeGrafter"/>
</dbReference>
<evidence type="ECO:0000256" key="4">
    <source>
        <dbReference type="ARBA" id="ARBA00023125"/>
    </source>
</evidence>
<comment type="similarity">
    <text evidence="1">Belongs to the helicase family. RecQ subfamily.</text>
</comment>
<feature type="domain" description="Helicase C-terminal" evidence="9">
    <location>
        <begin position="210"/>
        <end position="373"/>
    </location>
</feature>
<dbReference type="PANTHER" id="PTHR13710:SF105">
    <property type="entry name" value="ATP-DEPENDENT DNA HELICASE Q1"/>
    <property type="match status" value="1"/>
</dbReference>
<comment type="catalytic activity">
    <reaction evidence="6">
        <text>Couples ATP hydrolysis with the unwinding of duplex DNA by translocating in the 3'-5' direction.</text>
        <dbReference type="EC" id="5.6.2.4"/>
    </reaction>
</comment>
<dbReference type="InterPro" id="IPR011545">
    <property type="entry name" value="DEAD/DEAH_box_helicase_dom"/>
</dbReference>
<dbReference type="GO" id="GO:0005524">
    <property type="term" value="F:ATP binding"/>
    <property type="evidence" value="ECO:0007669"/>
    <property type="project" value="UniProtKB-KW"/>
</dbReference>
<dbReference type="GO" id="GO:0005694">
    <property type="term" value="C:chromosome"/>
    <property type="evidence" value="ECO:0007669"/>
    <property type="project" value="TreeGrafter"/>
</dbReference>
<dbReference type="InterPro" id="IPR014001">
    <property type="entry name" value="Helicase_ATP-bd"/>
</dbReference>
<dbReference type="InterPro" id="IPR027417">
    <property type="entry name" value="P-loop_NTPase"/>
</dbReference>
<dbReference type="EMBL" id="MU154549">
    <property type="protein sequence ID" value="KAF9496758.1"/>
    <property type="molecule type" value="Genomic_DNA"/>
</dbReference>
<dbReference type="GO" id="GO:0000724">
    <property type="term" value="P:double-strand break repair via homologous recombination"/>
    <property type="evidence" value="ECO:0007669"/>
    <property type="project" value="TreeGrafter"/>
</dbReference>
<evidence type="ECO:0000256" key="3">
    <source>
        <dbReference type="ARBA" id="ARBA00022840"/>
    </source>
</evidence>
<dbReference type="SUPFAM" id="SSF52540">
    <property type="entry name" value="P-loop containing nucleoside triphosphate hydrolases"/>
    <property type="match status" value="1"/>
</dbReference>
<dbReference type="Proteomes" id="UP000807025">
    <property type="component" value="Unassembled WGS sequence"/>
</dbReference>
<evidence type="ECO:0000259" key="8">
    <source>
        <dbReference type="PROSITE" id="PS51192"/>
    </source>
</evidence>
<evidence type="ECO:0000313" key="10">
    <source>
        <dbReference type="EMBL" id="KAF9496758.1"/>
    </source>
</evidence>
<organism evidence="10 11">
    <name type="scientific">Pleurotus eryngii</name>
    <name type="common">Boletus of the steppes</name>
    <dbReference type="NCBI Taxonomy" id="5323"/>
    <lineage>
        <taxon>Eukaryota</taxon>
        <taxon>Fungi</taxon>
        <taxon>Dikarya</taxon>
        <taxon>Basidiomycota</taxon>
        <taxon>Agaricomycotina</taxon>
        <taxon>Agaricomycetes</taxon>
        <taxon>Agaricomycetidae</taxon>
        <taxon>Agaricales</taxon>
        <taxon>Pleurotineae</taxon>
        <taxon>Pleurotaceae</taxon>
        <taxon>Pleurotus</taxon>
    </lineage>
</organism>
<dbReference type="GO" id="GO:0043138">
    <property type="term" value="F:3'-5' DNA helicase activity"/>
    <property type="evidence" value="ECO:0007669"/>
    <property type="project" value="UniProtKB-EC"/>
</dbReference>
<evidence type="ECO:0000256" key="7">
    <source>
        <dbReference type="ARBA" id="ARBA00034808"/>
    </source>
</evidence>
<keyword evidence="3" id="KW-0067">ATP-binding</keyword>
<evidence type="ECO:0000256" key="6">
    <source>
        <dbReference type="ARBA" id="ARBA00034617"/>
    </source>
</evidence>
<dbReference type="OrthoDB" id="10261556at2759"/>
<name>A0A9P5ZYR8_PLEER</name>
<dbReference type="EC" id="5.6.2.4" evidence="7"/>
<evidence type="ECO:0000256" key="5">
    <source>
        <dbReference type="ARBA" id="ARBA00023235"/>
    </source>
</evidence>
<comment type="caution">
    <text evidence="10">The sequence shown here is derived from an EMBL/GenBank/DDBJ whole genome shotgun (WGS) entry which is preliminary data.</text>
</comment>
<reference evidence="10" key="1">
    <citation type="submission" date="2020-11" db="EMBL/GenBank/DDBJ databases">
        <authorList>
            <consortium name="DOE Joint Genome Institute"/>
            <person name="Ahrendt S."/>
            <person name="Riley R."/>
            <person name="Andreopoulos W."/>
            <person name="Labutti K."/>
            <person name="Pangilinan J."/>
            <person name="Ruiz-Duenas F.J."/>
            <person name="Barrasa J.M."/>
            <person name="Sanchez-Garcia M."/>
            <person name="Camarero S."/>
            <person name="Miyauchi S."/>
            <person name="Serrano A."/>
            <person name="Linde D."/>
            <person name="Babiker R."/>
            <person name="Drula E."/>
            <person name="Ayuso-Fernandez I."/>
            <person name="Pacheco R."/>
            <person name="Padilla G."/>
            <person name="Ferreira P."/>
            <person name="Barriuso J."/>
            <person name="Kellner H."/>
            <person name="Castanera R."/>
            <person name="Alfaro M."/>
            <person name="Ramirez L."/>
            <person name="Pisabarro A.G."/>
            <person name="Kuo A."/>
            <person name="Tritt A."/>
            <person name="Lipzen A."/>
            <person name="He G."/>
            <person name="Yan M."/>
            <person name="Ng V."/>
            <person name="Cullen D."/>
            <person name="Martin F."/>
            <person name="Rosso M.-N."/>
            <person name="Henrissat B."/>
            <person name="Hibbett D."/>
            <person name="Martinez A.T."/>
            <person name="Grigoriev I.V."/>
        </authorList>
    </citation>
    <scope>NUCLEOTIDE SEQUENCE</scope>
    <source>
        <strain evidence="10">ATCC 90797</strain>
    </source>
</reference>
<sequence length="414" mass="46456">MRADREKGLGEGSKPGLTLSFWMPLVMAQVDRLRLTMIIVTLLNLLGKQNMAQLSQVGIRAVAISSENNSLALWKVIKDQHYDVLITNPEILMGNKHVASLLANTKFASLILQVVFDEGHCISEWGKFRKCYTQLGILCNTIWSAKNIPFYVASATLPKSVLHEISQVLQLWKSSTKYILQSNDWPEVSLLVQPLVYPANSFKDLQFLLMGNPYCNKSSGKFIVFFNNIKEVEAACNVLCKQLNNRNQLCMKYFHSTMTQAYREEELEKFRQDEVWGICLTDVFSMGMDLPDIKLVVQWCATCGLNTLFQQFGHAVRGKGETSVGILLVDKKDLDNKNGQQGSLKYKVMNQNGPIPKWCALTSNVEQQVTTESRCKLSNGDLMEVDVADSIDSSHAITAASKPQTPVLMDPNEC</sequence>
<keyword evidence="4" id="KW-0238">DNA-binding</keyword>
<dbReference type="SMART" id="SM00490">
    <property type="entry name" value="HELICc"/>
    <property type="match status" value="1"/>
</dbReference>
<dbReference type="GO" id="GO:0003677">
    <property type="term" value="F:DNA binding"/>
    <property type="evidence" value="ECO:0007669"/>
    <property type="project" value="UniProtKB-KW"/>
</dbReference>
<gene>
    <name evidence="10" type="ORF">BDN71DRAFT_1388725</name>
</gene>
<keyword evidence="11" id="KW-1185">Reference proteome</keyword>
<keyword evidence="5" id="KW-0413">Isomerase</keyword>
<dbReference type="GO" id="GO:0009378">
    <property type="term" value="F:four-way junction helicase activity"/>
    <property type="evidence" value="ECO:0007669"/>
    <property type="project" value="TreeGrafter"/>
</dbReference>
<dbReference type="Pfam" id="PF00271">
    <property type="entry name" value="Helicase_C"/>
    <property type="match status" value="1"/>
</dbReference>
<dbReference type="PROSITE" id="PS51194">
    <property type="entry name" value="HELICASE_CTER"/>
    <property type="match status" value="1"/>
</dbReference>
<accession>A0A9P5ZYR8</accession>
<feature type="domain" description="Helicase ATP-binding" evidence="8">
    <location>
        <begin position="1"/>
        <end position="175"/>
    </location>
</feature>
<keyword evidence="2" id="KW-0547">Nucleotide-binding</keyword>
<evidence type="ECO:0000256" key="2">
    <source>
        <dbReference type="ARBA" id="ARBA00022741"/>
    </source>
</evidence>
<evidence type="ECO:0000256" key="1">
    <source>
        <dbReference type="ARBA" id="ARBA00005446"/>
    </source>
</evidence>
<protein>
    <recommendedName>
        <fullName evidence="7">DNA 3'-5' helicase</fullName>
        <ecNumber evidence="7">5.6.2.4</ecNumber>
    </recommendedName>
</protein>
<proteinExistence type="inferred from homology"/>
<dbReference type="Pfam" id="PF00270">
    <property type="entry name" value="DEAD"/>
    <property type="match status" value="1"/>
</dbReference>
<dbReference type="InterPro" id="IPR001650">
    <property type="entry name" value="Helicase_C-like"/>
</dbReference>
<dbReference type="Gene3D" id="3.40.50.300">
    <property type="entry name" value="P-loop containing nucleotide triphosphate hydrolases"/>
    <property type="match status" value="2"/>
</dbReference>
<dbReference type="PANTHER" id="PTHR13710">
    <property type="entry name" value="DNA HELICASE RECQ FAMILY MEMBER"/>
    <property type="match status" value="1"/>
</dbReference>
<evidence type="ECO:0000259" key="9">
    <source>
        <dbReference type="PROSITE" id="PS51194"/>
    </source>
</evidence>